<feature type="compositionally biased region" description="Acidic residues" evidence="1">
    <location>
        <begin position="789"/>
        <end position="798"/>
    </location>
</feature>
<keyword evidence="2" id="KW-0472">Membrane</keyword>
<evidence type="ECO:0000313" key="3">
    <source>
        <dbReference type="EMBL" id="OLQ11333.1"/>
    </source>
</evidence>
<feature type="region of interest" description="Disordered" evidence="1">
    <location>
        <begin position="779"/>
        <end position="859"/>
    </location>
</feature>
<keyword evidence="2" id="KW-1133">Transmembrane helix</keyword>
<keyword evidence="4" id="KW-1185">Reference proteome</keyword>
<comment type="caution">
    <text evidence="3">The sequence shown here is derived from an EMBL/GenBank/DDBJ whole genome shotgun (WGS) entry which is preliminary data.</text>
</comment>
<dbReference type="OrthoDB" id="411792at2759"/>
<sequence>MNKASALAEHLELSMADVRMEDLSSLCQSCSRRITSCRFVDTPDIKNLIARRKRQHGREARELAKQIADTRRRAKKEWLATLLQKSAEGDYRAIAYFKKRNTAMYTQGSYCIRAGGRSKAIADLRFFYQRKYTPPDPTIRGLPRAIFHERAGPILNPAPFTLEEVRDVAFMCKHNKSTGADGISYEALQMPIVLSSTVAKVGGVPQRQILDAACAVQQAIRLSEQMNWRKCKYIQTPGILIGFQLSCQAVLAARWLSPAVKPSKGIRQFLRAHKGILLNEIADAFAKTATQLRHYRKTFCTLDRCVFGTEQAFAARRPSIPVLTAPLLSPPTAAMEQVTGPRDVREHVQAFMDTARPVAVIPQGTLLLTAGLGLLVMVLFGWGALTSFLRSLVTNMQSAIRNHMDTLLQELNEQTKKSLLLEIGNATEDKCVTCRRSSGTSPMLLAKISMPMHFVKNYGSSLRPVLAQWSQIQGDKSLKIFQDGIAGAAPSATASTTTTQPLEDKMKDYHAAVMAQLQDLHGAVTTTTLNKVDKLHTTVDAVAAETKTLAGYMREDHAILVRVRDRVDECPRNICEDTAKTLLWVSGQESELKDRTHKIESQITGMLDVVNDVGTALERHSETMGMRLRMLNDIQGGLEKVLATLASRSSTVPTAPQQPPHFAQASTFGRSRVPPAPTHTPTILEDFSGQQPIVQTNAHSQPSSASPVLVTNLDALTQVVAACQSKLLEPPTSDLSQLKLCRDSLLTLSIDLPYFNFAVNKYLCWVAFTTPNWDTDGLWVQDPDTKSDEEPDSSDDDGQPQWSNNRMRGGRVKGKGKGKSSQPVQGQTFAARRKETNKAQVANHNRRDAAMRKMARGLG</sequence>
<name>A0A1Q9EVD4_SYMMI</name>
<dbReference type="EMBL" id="LSRX01000061">
    <property type="protein sequence ID" value="OLQ11333.1"/>
    <property type="molecule type" value="Genomic_DNA"/>
</dbReference>
<feature type="compositionally biased region" description="Basic residues" evidence="1">
    <location>
        <begin position="808"/>
        <end position="818"/>
    </location>
</feature>
<organism evidence="3 4">
    <name type="scientific">Symbiodinium microadriaticum</name>
    <name type="common">Dinoflagellate</name>
    <name type="synonym">Zooxanthella microadriatica</name>
    <dbReference type="NCBI Taxonomy" id="2951"/>
    <lineage>
        <taxon>Eukaryota</taxon>
        <taxon>Sar</taxon>
        <taxon>Alveolata</taxon>
        <taxon>Dinophyceae</taxon>
        <taxon>Suessiales</taxon>
        <taxon>Symbiodiniaceae</taxon>
        <taxon>Symbiodinium</taxon>
    </lineage>
</organism>
<dbReference type="Proteomes" id="UP000186817">
    <property type="component" value="Unassembled WGS sequence"/>
</dbReference>
<evidence type="ECO:0000313" key="4">
    <source>
        <dbReference type="Proteomes" id="UP000186817"/>
    </source>
</evidence>
<dbReference type="AlphaFoldDB" id="A0A1Q9EVD4"/>
<accession>A0A1Q9EVD4</accession>
<keyword evidence="2" id="KW-0812">Transmembrane</keyword>
<protein>
    <submittedName>
        <fullName evidence="3">Uncharacterized protein</fullName>
    </submittedName>
</protein>
<reference evidence="3 4" key="1">
    <citation type="submission" date="2016-02" db="EMBL/GenBank/DDBJ databases">
        <title>Genome analysis of coral dinoflagellate symbionts highlights evolutionary adaptations to a symbiotic lifestyle.</title>
        <authorList>
            <person name="Aranda M."/>
            <person name="Li Y."/>
            <person name="Liew Y.J."/>
            <person name="Baumgarten S."/>
            <person name="Simakov O."/>
            <person name="Wilson M."/>
            <person name="Piel J."/>
            <person name="Ashoor H."/>
            <person name="Bougouffa S."/>
            <person name="Bajic V.B."/>
            <person name="Ryu T."/>
            <person name="Ravasi T."/>
            <person name="Bayer T."/>
            <person name="Micklem G."/>
            <person name="Kim H."/>
            <person name="Bhak J."/>
            <person name="Lajeunesse T.C."/>
            <person name="Voolstra C.R."/>
        </authorList>
    </citation>
    <scope>NUCLEOTIDE SEQUENCE [LARGE SCALE GENOMIC DNA]</scope>
    <source>
        <strain evidence="3 4">CCMP2467</strain>
    </source>
</reference>
<evidence type="ECO:0000256" key="1">
    <source>
        <dbReference type="SAM" id="MobiDB-lite"/>
    </source>
</evidence>
<proteinExistence type="predicted"/>
<evidence type="ECO:0000256" key="2">
    <source>
        <dbReference type="SAM" id="Phobius"/>
    </source>
</evidence>
<gene>
    <name evidence="3" type="ORF">AK812_SmicGene4887</name>
</gene>
<feature type="region of interest" description="Disordered" evidence="1">
    <location>
        <begin position="650"/>
        <end position="672"/>
    </location>
</feature>
<feature type="transmembrane region" description="Helical" evidence="2">
    <location>
        <begin position="366"/>
        <end position="389"/>
    </location>
</feature>